<dbReference type="EMBL" id="JAGVWE010000007">
    <property type="protein sequence ID" value="MBS3063746.1"/>
    <property type="molecule type" value="Genomic_DNA"/>
</dbReference>
<sequence>MDLVTQYQPVSLGTAVPTVQPKSTRDAIVSVLSLDWPLTLTQVYSKLKSRHGVEVSYQAIHKSLRQMAAEGILSCTDRKYALSPRWLKNLRNLVSSLEKSLNENPFQENAEMPRQDYAKYGFETILDFYRFLLFNYFEYPNEAGKPSVFHWKHVYSLIGLSREELHRLARLVSRTECYILVNSGGMMDQCHGNALAKMAEHLGASVKLRYNALVALDSDVLVVGDYVARAYFPTQAREEMLYKLNSASNLKEFDLGWLLEFLHEKPVSIKVQVVRDAELADQIREETMAYFE</sequence>
<proteinExistence type="predicted"/>
<dbReference type="Proteomes" id="UP000678237">
    <property type="component" value="Unassembled WGS sequence"/>
</dbReference>
<comment type="caution">
    <text evidence="1">The sequence shown here is derived from an EMBL/GenBank/DDBJ whole genome shotgun (WGS) entry which is preliminary data.</text>
</comment>
<reference evidence="1" key="2">
    <citation type="submission" date="2021-05" db="EMBL/GenBank/DDBJ databases">
        <title>Protein family content uncovers lineage relationships and bacterial pathway maintenance mechanisms in DPANN archaea.</title>
        <authorList>
            <person name="Castelle C.J."/>
            <person name="Meheust R."/>
            <person name="Jaffe A.L."/>
            <person name="Seitz K."/>
            <person name="Gong X."/>
            <person name="Baker B.J."/>
            <person name="Banfield J.F."/>
        </authorList>
    </citation>
    <scope>NUCLEOTIDE SEQUENCE</scope>
    <source>
        <strain evidence="1">RIFCSPLOWO2_01_FULL_58_19</strain>
    </source>
</reference>
<gene>
    <name evidence="1" type="ORF">J4203_07840</name>
</gene>
<dbReference type="AlphaFoldDB" id="A0A8T4LLU3"/>
<evidence type="ECO:0000313" key="2">
    <source>
        <dbReference type="Proteomes" id="UP000678237"/>
    </source>
</evidence>
<name>A0A8T4LLU3_9ARCH</name>
<reference evidence="1" key="1">
    <citation type="submission" date="2021-03" db="EMBL/GenBank/DDBJ databases">
        <authorList>
            <person name="Jaffe A."/>
        </authorList>
    </citation>
    <scope>NUCLEOTIDE SEQUENCE</scope>
    <source>
        <strain evidence="1">RIFCSPLOWO2_01_FULL_58_19</strain>
    </source>
</reference>
<organism evidence="1 2">
    <name type="scientific">Candidatus Iainarchaeum sp</name>
    <dbReference type="NCBI Taxonomy" id="3101447"/>
    <lineage>
        <taxon>Archaea</taxon>
        <taxon>Candidatus Iainarchaeota</taxon>
        <taxon>Candidatus Iainarchaeia</taxon>
        <taxon>Candidatus Iainarchaeales</taxon>
        <taxon>Candidatus Iainarchaeaceae</taxon>
        <taxon>Candidatus Iainarchaeum</taxon>
    </lineage>
</organism>
<protein>
    <submittedName>
        <fullName evidence="1">Uncharacterized protein</fullName>
    </submittedName>
</protein>
<evidence type="ECO:0000313" key="1">
    <source>
        <dbReference type="EMBL" id="MBS3063746.1"/>
    </source>
</evidence>
<accession>A0A8T4LLU3</accession>